<comment type="caution">
    <text evidence="5">The sequence shown here is derived from an EMBL/GenBank/DDBJ whole genome shotgun (WGS) entry which is preliminary data.</text>
</comment>
<evidence type="ECO:0000313" key="6">
    <source>
        <dbReference type="Proteomes" id="UP000293142"/>
    </source>
</evidence>
<keyword evidence="3" id="KW-0804">Transcription</keyword>
<evidence type="ECO:0000256" key="3">
    <source>
        <dbReference type="ARBA" id="ARBA00023163"/>
    </source>
</evidence>
<dbReference type="AlphaFoldDB" id="A0A4Q9DQ19"/>
<accession>A0A4Q9DQ19</accession>
<dbReference type="CDD" id="cd07377">
    <property type="entry name" value="WHTH_GntR"/>
    <property type="match status" value="1"/>
</dbReference>
<evidence type="ECO:0000259" key="4">
    <source>
        <dbReference type="PROSITE" id="PS50949"/>
    </source>
</evidence>
<keyword evidence="2" id="KW-0238">DNA-binding</keyword>
<dbReference type="Gene3D" id="1.20.120.530">
    <property type="entry name" value="GntR ligand-binding domain-like"/>
    <property type="match status" value="1"/>
</dbReference>
<dbReference type="PANTHER" id="PTHR43537:SF24">
    <property type="entry name" value="GLUCONATE OPERON TRANSCRIPTIONAL REPRESSOR"/>
    <property type="match status" value="1"/>
</dbReference>
<evidence type="ECO:0000313" key="5">
    <source>
        <dbReference type="EMBL" id="TBL76076.1"/>
    </source>
</evidence>
<dbReference type="GO" id="GO:0003700">
    <property type="term" value="F:DNA-binding transcription factor activity"/>
    <property type="evidence" value="ECO:0007669"/>
    <property type="project" value="InterPro"/>
</dbReference>
<gene>
    <name evidence="5" type="ORF">EYB31_21250</name>
</gene>
<dbReference type="OrthoDB" id="214086at2"/>
<dbReference type="SMART" id="SM00345">
    <property type="entry name" value="HTH_GNTR"/>
    <property type="match status" value="1"/>
</dbReference>
<dbReference type="InterPro" id="IPR011711">
    <property type="entry name" value="GntR_C"/>
</dbReference>
<keyword evidence="6" id="KW-1185">Reference proteome</keyword>
<dbReference type="SUPFAM" id="SSF46785">
    <property type="entry name" value="Winged helix' DNA-binding domain"/>
    <property type="match status" value="1"/>
</dbReference>
<organism evidence="5 6">
    <name type="scientific">Paenibacillus thalictri</name>
    <dbReference type="NCBI Taxonomy" id="2527873"/>
    <lineage>
        <taxon>Bacteria</taxon>
        <taxon>Bacillati</taxon>
        <taxon>Bacillota</taxon>
        <taxon>Bacilli</taxon>
        <taxon>Bacillales</taxon>
        <taxon>Paenibacillaceae</taxon>
        <taxon>Paenibacillus</taxon>
    </lineage>
</organism>
<dbReference type="InterPro" id="IPR036390">
    <property type="entry name" value="WH_DNA-bd_sf"/>
</dbReference>
<dbReference type="Pfam" id="PF00392">
    <property type="entry name" value="GntR"/>
    <property type="match status" value="1"/>
</dbReference>
<dbReference type="InterPro" id="IPR008920">
    <property type="entry name" value="TF_FadR/GntR_C"/>
</dbReference>
<dbReference type="PANTHER" id="PTHR43537">
    <property type="entry name" value="TRANSCRIPTIONAL REGULATOR, GNTR FAMILY"/>
    <property type="match status" value="1"/>
</dbReference>
<evidence type="ECO:0000256" key="1">
    <source>
        <dbReference type="ARBA" id="ARBA00023015"/>
    </source>
</evidence>
<dbReference type="InterPro" id="IPR000524">
    <property type="entry name" value="Tscrpt_reg_HTH_GntR"/>
</dbReference>
<protein>
    <submittedName>
        <fullName evidence="5">GntR family transcriptional regulator</fullName>
    </submittedName>
</protein>
<feature type="domain" description="HTH gntR-type" evidence="4">
    <location>
        <begin position="9"/>
        <end position="76"/>
    </location>
</feature>
<keyword evidence="1" id="KW-0805">Transcription regulation</keyword>
<reference evidence="5 6" key="1">
    <citation type="submission" date="2019-02" db="EMBL/GenBank/DDBJ databases">
        <title>Paenibacillus sp. nov., isolated from surface-sterilized tissue of Thalictrum simplex L.</title>
        <authorList>
            <person name="Tuo L."/>
        </authorList>
    </citation>
    <scope>NUCLEOTIDE SEQUENCE [LARGE SCALE GENOMIC DNA]</scope>
    <source>
        <strain evidence="5 6">N2SHLJ1</strain>
    </source>
</reference>
<dbReference type="GO" id="GO:0003677">
    <property type="term" value="F:DNA binding"/>
    <property type="evidence" value="ECO:0007669"/>
    <property type="project" value="UniProtKB-KW"/>
</dbReference>
<dbReference type="SUPFAM" id="SSF48008">
    <property type="entry name" value="GntR ligand-binding domain-like"/>
    <property type="match status" value="1"/>
</dbReference>
<proteinExistence type="predicted"/>
<dbReference type="Gene3D" id="1.10.10.10">
    <property type="entry name" value="Winged helix-like DNA-binding domain superfamily/Winged helix DNA-binding domain"/>
    <property type="match status" value="1"/>
</dbReference>
<dbReference type="Proteomes" id="UP000293142">
    <property type="component" value="Unassembled WGS sequence"/>
</dbReference>
<sequence length="229" mass="26052">MSIDHLKSKTKSDQVYDFLKEQILSGAYKPDGRIVIRDIGKQLGVSDIPVREAIKRLAADGLLEIKSHSGARVAPINTDNLEEIFLIRLELETLSTRLAAKAATAEEIDILDSLVRQMDESIVQKDLDTYSLSNREFHQLLYRASHAQVLIDMIENLFLRSENSKMVFHYDPDRLLQSNEEHRAIVEAIRQRDEEKAAQIIRTQKESGFKIVLNALRISKMLQGNTPAN</sequence>
<dbReference type="PROSITE" id="PS50949">
    <property type="entry name" value="HTH_GNTR"/>
    <property type="match status" value="1"/>
</dbReference>
<name>A0A4Q9DQ19_9BACL</name>
<dbReference type="Pfam" id="PF07729">
    <property type="entry name" value="FCD"/>
    <property type="match status" value="1"/>
</dbReference>
<dbReference type="InterPro" id="IPR036388">
    <property type="entry name" value="WH-like_DNA-bd_sf"/>
</dbReference>
<evidence type="ECO:0000256" key="2">
    <source>
        <dbReference type="ARBA" id="ARBA00023125"/>
    </source>
</evidence>
<dbReference type="EMBL" id="SIRE01000015">
    <property type="protein sequence ID" value="TBL76076.1"/>
    <property type="molecule type" value="Genomic_DNA"/>
</dbReference>
<dbReference type="RefSeq" id="WP_131015421.1">
    <property type="nucleotide sequence ID" value="NZ_SIRE01000015.1"/>
</dbReference>
<dbReference type="SMART" id="SM00895">
    <property type="entry name" value="FCD"/>
    <property type="match status" value="1"/>
</dbReference>